<keyword evidence="3" id="KW-1185">Reference proteome</keyword>
<dbReference type="OrthoDB" id="6737366at2759"/>
<evidence type="ECO:0000313" key="2">
    <source>
        <dbReference type="EMBL" id="CAH0560921.1"/>
    </source>
</evidence>
<sequence length="252" mass="28731">MESATGLTDGMLIKLKESLDLHFKAPQDAEVSNLESNIPAKWEESGSIFSKMLKHLEDRVQEQSQVIKHLISQENTKSEVKKALQSSSTSNVQKIREKAKSSSNAPSTSGNTAKIGKDTEEEELINVKNVNVKNKNDSKDKQKVTNIIKGSAKSEEEDEFQAAAKRAWLYIGRAQPNTNEEKLKNYLKKRFPLDTFEVEELKKHESNTSKNKSFKISFDFNLLEAVMKPEVWPQNLLVRKYTFRRLGRESEL</sequence>
<feature type="region of interest" description="Disordered" evidence="1">
    <location>
        <begin position="81"/>
        <end position="117"/>
    </location>
</feature>
<name>A0A9P0FKV3_BRAAE</name>
<reference evidence="2" key="1">
    <citation type="submission" date="2021-12" db="EMBL/GenBank/DDBJ databases">
        <authorList>
            <person name="King R."/>
        </authorList>
    </citation>
    <scope>NUCLEOTIDE SEQUENCE</scope>
</reference>
<organism evidence="2 3">
    <name type="scientific">Brassicogethes aeneus</name>
    <name type="common">Rape pollen beetle</name>
    <name type="synonym">Meligethes aeneus</name>
    <dbReference type="NCBI Taxonomy" id="1431903"/>
    <lineage>
        <taxon>Eukaryota</taxon>
        <taxon>Metazoa</taxon>
        <taxon>Ecdysozoa</taxon>
        <taxon>Arthropoda</taxon>
        <taxon>Hexapoda</taxon>
        <taxon>Insecta</taxon>
        <taxon>Pterygota</taxon>
        <taxon>Neoptera</taxon>
        <taxon>Endopterygota</taxon>
        <taxon>Coleoptera</taxon>
        <taxon>Polyphaga</taxon>
        <taxon>Cucujiformia</taxon>
        <taxon>Nitidulidae</taxon>
        <taxon>Meligethinae</taxon>
        <taxon>Brassicogethes</taxon>
    </lineage>
</organism>
<accession>A0A9P0FKV3</accession>
<dbReference type="Proteomes" id="UP001154078">
    <property type="component" value="Chromosome 7"/>
</dbReference>
<feature type="compositionally biased region" description="Polar residues" evidence="1">
    <location>
        <begin position="101"/>
        <end position="112"/>
    </location>
</feature>
<dbReference type="AlphaFoldDB" id="A0A9P0FKV3"/>
<protein>
    <submittedName>
        <fullName evidence="2">Uncharacterized protein</fullName>
    </submittedName>
</protein>
<proteinExistence type="predicted"/>
<dbReference type="EMBL" id="OV121138">
    <property type="protein sequence ID" value="CAH0560921.1"/>
    <property type="molecule type" value="Genomic_DNA"/>
</dbReference>
<evidence type="ECO:0000313" key="3">
    <source>
        <dbReference type="Proteomes" id="UP001154078"/>
    </source>
</evidence>
<feature type="compositionally biased region" description="Polar residues" evidence="1">
    <location>
        <begin position="84"/>
        <end position="93"/>
    </location>
</feature>
<gene>
    <name evidence="2" type="ORF">MELIAE_LOCUS10589</name>
</gene>
<evidence type="ECO:0000256" key="1">
    <source>
        <dbReference type="SAM" id="MobiDB-lite"/>
    </source>
</evidence>